<dbReference type="Proteomes" id="UP000001075">
    <property type="component" value="Unassembled WGS sequence"/>
</dbReference>
<dbReference type="EMBL" id="JH000684">
    <property type="protein sequence ID" value="EGV97838.1"/>
    <property type="molecule type" value="Genomic_DNA"/>
</dbReference>
<name>G3HT36_CRIGR</name>
<dbReference type="InParanoid" id="G3HT36"/>
<evidence type="ECO:0000313" key="2">
    <source>
        <dbReference type="Proteomes" id="UP000001075"/>
    </source>
</evidence>
<evidence type="ECO:0000313" key="1">
    <source>
        <dbReference type="EMBL" id="EGV97838.1"/>
    </source>
</evidence>
<organism evidence="1 2">
    <name type="scientific">Cricetulus griseus</name>
    <name type="common">Chinese hamster</name>
    <name type="synonym">Cricetulus barabensis griseus</name>
    <dbReference type="NCBI Taxonomy" id="10029"/>
    <lineage>
        <taxon>Eukaryota</taxon>
        <taxon>Metazoa</taxon>
        <taxon>Chordata</taxon>
        <taxon>Craniata</taxon>
        <taxon>Vertebrata</taxon>
        <taxon>Euteleostomi</taxon>
        <taxon>Mammalia</taxon>
        <taxon>Eutheria</taxon>
        <taxon>Euarchontoglires</taxon>
        <taxon>Glires</taxon>
        <taxon>Rodentia</taxon>
        <taxon>Myomorpha</taxon>
        <taxon>Muroidea</taxon>
        <taxon>Cricetidae</taxon>
        <taxon>Cricetinae</taxon>
        <taxon>Cricetulus</taxon>
    </lineage>
</organism>
<proteinExistence type="predicted"/>
<reference evidence="2" key="1">
    <citation type="journal article" date="2011" name="Nat. Biotechnol.">
        <title>The genomic sequence of the Chinese hamster ovary (CHO)-K1 cell line.</title>
        <authorList>
            <person name="Xu X."/>
            <person name="Nagarajan H."/>
            <person name="Lewis N.E."/>
            <person name="Pan S."/>
            <person name="Cai Z."/>
            <person name="Liu X."/>
            <person name="Chen W."/>
            <person name="Xie M."/>
            <person name="Wang W."/>
            <person name="Hammond S."/>
            <person name="Andersen M.R."/>
            <person name="Neff N."/>
            <person name="Passarelli B."/>
            <person name="Koh W."/>
            <person name="Fan H.C."/>
            <person name="Wang J."/>
            <person name="Gui Y."/>
            <person name="Lee K.H."/>
            <person name="Betenbaugh M.J."/>
            <person name="Quake S.R."/>
            <person name="Famili I."/>
            <person name="Palsson B.O."/>
            <person name="Wang J."/>
        </authorList>
    </citation>
    <scope>NUCLEOTIDE SEQUENCE [LARGE SCALE GENOMIC DNA]</scope>
    <source>
        <strain evidence="2">CHO K1 cell line</strain>
    </source>
</reference>
<sequence>MGMHAVFLKYYNHLNSDYIFMFTIQIASFKGHFTWSIKNIIKYILMISTDI</sequence>
<accession>G3HT36</accession>
<dbReference type="AlphaFoldDB" id="G3HT36"/>
<gene>
    <name evidence="1" type="ORF">I79_014046</name>
</gene>
<protein>
    <submittedName>
        <fullName evidence="1">Uncharacterized protein</fullName>
    </submittedName>
</protein>